<dbReference type="CDD" id="cd01898">
    <property type="entry name" value="Obg"/>
    <property type="match status" value="1"/>
</dbReference>
<feature type="compositionally biased region" description="Polar residues" evidence="4">
    <location>
        <begin position="369"/>
        <end position="391"/>
    </location>
</feature>
<dbReference type="NCBIfam" id="TIGR00231">
    <property type="entry name" value="small_GTP"/>
    <property type="match status" value="1"/>
</dbReference>
<dbReference type="Gene3D" id="3.40.50.300">
    <property type="entry name" value="P-loop containing nucleotide triphosphate hydrolases"/>
    <property type="match status" value="1"/>
</dbReference>
<evidence type="ECO:0000313" key="7">
    <source>
        <dbReference type="Ensembl" id="ENSCSAVP00000019162.1"/>
    </source>
</evidence>
<reference evidence="8" key="1">
    <citation type="submission" date="2003-08" db="EMBL/GenBank/DDBJ databases">
        <authorList>
            <person name="Birren B."/>
            <person name="Nusbaum C."/>
            <person name="Abebe A."/>
            <person name="Abouelleil A."/>
            <person name="Adekoya E."/>
            <person name="Ait-zahra M."/>
            <person name="Allen N."/>
            <person name="Allen T."/>
            <person name="An P."/>
            <person name="Anderson M."/>
            <person name="Anderson S."/>
            <person name="Arachchi H."/>
            <person name="Armbruster J."/>
            <person name="Bachantsang P."/>
            <person name="Baldwin J."/>
            <person name="Barry A."/>
            <person name="Bayul T."/>
            <person name="Blitshsteyn B."/>
            <person name="Bloom T."/>
            <person name="Blye J."/>
            <person name="Boguslavskiy L."/>
            <person name="Borowsky M."/>
            <person name="Boukhgalter B."/>
            <person name="Brunache A."/>
            <person name="Butler J."/>
            <person name="Calixte N."/>
            <person name="Calvo S."/>
            <person name="Camarata J."/>
            <person name="Campo K."/>
            <person name="Chang J."/>
            <person name="Cheshatsang Y."/>
            <person name="Citroen M."/>
            <person name="Collymore A."/>
            <person name="Considine T."/>
            <person name="Cook A."/>
            <person name="Cooke P."/>
            <person name="Corum B."/>
            <person name="Cuomo C."/>
            <person name="David R."/>
            <person name="Dawoe T."/>
            <person name="Degray S."/>
            <person name="Dodge S."/>
            <person name="Dooley K."/>
            <person name="Dorje P."/>
            <person name="Dorjee K."/>
            <person name="Dorris L."/>
            <person name="Duffey N."/>
            <person name="Dupes A."/>
            <person name="Elkins T."/>
            <person name="Engels R."/>
            <person name="Erickson J."/>
            <person name="Farina A."/>
            <person name="Faro S."/>
            <person name="Ferreira P."/>
            <person name="Fischer H."/>
            <person name="Fitzgerald M."/>
            <person name="Foley K."/>
            <person name="Gage D."/>
            <person name="Galagan J."/>
            <person name="Gearin G."/>
            <person name="Gnerre S."/>
            <person name="Gnirke A."/>
            <person name="Goyette A."/>
            <person name="Graham J."/>
            <person name="Grandbois E."/>
            <person name="Gyaltsen K."/>
            <person name="Hafez N."/>
            <person name="Hagopian D."/>
            <person name="Hagos B."/>
            <person name="Hall J."/>
            <person name="Hatcher B."/>
            <person name="Heller A."/>
            <person name="Higgins H."/>
            <person name="Honan T."/>
            <person name="Horn A."/>
            <person name="Houde N."/>
            <person name="Hughes L."/>
            <person name="Hulme W."/>
            <person name="Husby E."/>
            <person name="Iliev I."/>
            <person name="Jaffe D."/>
            <person name="Jones C."/>
            <person name="Kamal M."/>
            <person name="Kamat A."/>
            <person name="Kamvysselis M."/>
            <person name="Karlsson E."/>
            <person name="Kells C."/>
            <person name="Kieu A."/>
            <person name="Kisner P."/>
            <person name="Kodira C."/>
            <person name="Kulbokas E."/>
            <person name="Labutti K."/>
            <person name="Lama D."/>
            <person name="Landers T."/>
            <person name="Leger J."/>
            <person name="Levine S."/>
            <person name="Lewis D."/>
            <person name="Lewis T."/>
            <person name="Lindblad-toh K."/>
            <person name="Liu X."/>
            <person name="Lokyitsang T."/>
            <person name="Lokyitsang Y."/>
            <person name="Lucien O."/>
            <person name="Lui A."/>
            <person name="Ma L.J."/>
            <person name="Mabbitt R."/>
            <person name="Macdonald J."/>
            <person name="Maclean C."/>
            <person name="Major J."/>
            <person name="Manning J."/>
            <person name="Marabella R."/>
            <person name="Maru K."/>
            <person name="Matthews C."/>
            <person name="Mauceli E."/>
            <person name="Mccarthy M."/>
            <person name="Mcdonough S."/>
            <person name="Mcghee T."/>
            <person name="Meldrim J."/>
            <person name="Meneus L."/>
            <person name="Mesirov J."/>
            <person name="Mihalev A."/>
            <person name="Mihova T."/>
            <person name="Mikkelsen T."/>
            <person name="Mlenga V."/>
            <person name="Moru K."/>
            <person name="Mozes J."/>
            <person name="Mulrain L."/>
            <person name="Munson G."/>
            <person name="Naylor J."/>
            <person name="Newes C."/>
            <person name="Nguyen C."/>
            <person name="Nguyen N."/>
            <person name="Nguyen T."/>
            <person name="Nicol R."/>
            <person name="Nielsen C."/>
            <person name="Nizzari M."/>
            <person name="Norbu C."/>
            <person name="Norbu N."/>
            <person name="O'donnell P."/>
            <person name="Okoawo O."/>
            <person name="O'leary S."/>
            <person name="Omotosho B."/>
            <person name="O'neill K."/>
            <person name="Osman S."/>
            <person name="Parker S."/>
            <person name="Perrin D."/>
            <person name="Phunkhang P."/>
            <person name="Piqani B."/>
            <person name="Purcell S."/>
            <person name="Rachupka T."/>
            <person name="Ramasamy U."/>
            <person name="Rameau R."/>
            <person name="Ray V."/>
            <person name="Raymond C."/>
            <person name="Retta R."/>
            <person name="Richardson S."/>
            <person name="Rise C."/>
            <person name="Rodriguez J."/>
            <person name="Rogers J."/>
            <person name="Rogov P."/>
            <person name="Rutman M."/>
            <person name="Schupbach R."/>
            <person name="Seaman C."/>
            <person name="Settipalli S."/>
            <person name="Sharpe T."/>
            <person name="Sheridan J."/>
            <person name="Sherpa N."/>
            <person name="Shi J."/>
            <person name="Smirnov S."/>
            <person name="Smith C."/>
            <person name="Sougnez C."/>
            <person name="Spencer B."/>
            <person name="Stalker J."/>
            <person name="Stange-thomann N."/>
            <person name="Stavropoulos S."/>
            <person name="Stetson K."/>
            <person name="Stone C."/>
            <person name="Stone S."/>
            <person name="Stubbs M."/>
            <person name="Talamas J."/>
            <person name="Tchuinga P."/>
            <person name="Tenzing P."/>
            <person name="Tesfaye S."/>
            <person name="Theodore J."/>
            <person name="Thoulutsang Y."/>
            <person name="Topham K."/>
            <person name="Towey S."/>
            <person name="Tsamla T."/>
            <person name="Tsomo N."/>
            <person name="Vallee D."/>
            <person name="Vassiliev H."/>
            <person name="Venkataraman V."/>
            <person name="Vinson J."/>
            <person name="Vo A."/>
            <person name="Wade C."/>
            <person name="Wang S."/>
            <person name="Wangchuk T."/>
            <person name="Wangdi T."/>
            <person name="Whittaker C."/>
            <person name="Wilkinson J."/>
            <person name="Wu Y."/>
            <person name="Wyman D."/>
            <person name="Yadav S."/>
            <person name="Yang S."/>
            <person name="Yang X."/>
            <person name="Yeager S."/>
            <person name="Yee E."/>
            <person name="Young G."/>
            <person name="Zainoun J."/>
            <person name="Zembeck L."/>
            <person name="Zimmer A."/>
            <person name="Zody M."/>
            <person name="Lander E."/>
        </authorList>
    </citation>
    <scope>NUCLEOTIDE SEQUENCE [LARGE SCALE GENOMIC DNA]</scope>
</reference>
<reference evidence="7" key="2">
    <citation type="submission" date="2025-08" db="UniProtKB">
        <authorList>
            <consortium name="Ensembl"/>
        </authorList>
    </citation>
    <scope>IDENTIFICATION</scope>
</reference>
<feature type="region of interest" description="Disordered" evidence="4">
    <location>
        <begin position="366"/>
        <end position="391"/>
    </location>
</feature>
<dbReference type="PANTHER" id="PTHR11702">
    <property type="entry name" value="DEVELOPMENTALLY REGULATED GTP-BINDING PROTEIN-RELATED"/>
    <property type="match status" value="1"/>
</dbReference>
<evidence type="ECO:0000259" key="5">
    <source>
        <dbReference type="PROSITE" id="PS51710"/>
    </source>
</evidence>
<proteinExistence type="predicted"/>
<dbReference type="Pfam" id="PF01926">
    <property type="entry name" value="MMR_HSR1"/>
    <property type="match status" value="1"/>
</dbReference>
<evidence type="ECO:0000256" key="4">
    <source>
        <dbReference type="SAM" id="MobiDB-lite"/>
    </source>
</evidence>
<dbReference type="Pfam" id="PF01018">
    <property type="entry name" value="GTP1_OBG"/>
    <property type="match status" value="1"/>
</dbReference>
<evidence type="ECO:0000259" key="6">
    <source>
        <dbReference type="PROSITE" id="PS51883"/>
    </source>
</evidence>
<organism evidence="7 8">
    <name type="scientific">Ciona savignyi</name>
    <name type="common">Pacific transparent sea squirt</name>
    <dbReference type="NCBI Taxonomy" id="51511"/>
    <lineage>
        <taxon>Eukaryota</taxon>
        <taxon>Metazoa</taxon>
        <taxon>Chordata</taxon>
        <taxon>Tunicata</taxon>
        <taxon>Ascidiacea</taxon>
        <taxon>Phlebobranchia</taxon>
        <taxon>Cionidae</taxon>
        <taxon>Ciona</taxon>
    </lineage>
</organism>
<dbReference type="InterPro" id="IPR006073">
    <property type="entry name" value="GTP-bd"/>
</dbReference>
<keyword evidence="2" id="KW-0342">GTP-binding</keyword>
<evidence type="ECO:0000256" key="3">
    <source>
        <dbReference type="ARBA" id="ARBA00039729"/>
    </source>
</evidence>
<name>H2ZNJ6_CIOSA</name>
<evidence type="ECO:0000256" key="2">
    <source>
        <dbReference type="ARBA" id="ARBA00023134"/>
    </source>
</evidence>
<dbReference type="PANTHER" id="PTHR11702:SF43">
    <property type="entry name" value="GTP-BINDING PROTEIN 10"/>
    <property type="match status" value="1"/>
</dbReference>
<dbReference type="Proteomes" id="UP000007875">
    <property type="component" value="Unassembled WGS sequence"/>
</dbReference>
<dbReference type="GeneTree" id="ENSGT00940000155589"/>
<dbReference type="SUPFAM" id="SSF82051">
    <property type="entry name" value="Obg GTP-binding protein N-terminal domain"/>
    <property type="match status" value="1"/>
</dbReference>
<feature type="domain" description="Obg" evidence="6">
    <location>
        <begin position="15"/>
        <end position="153"/>
    </location>
</feature>
<dbReference type="PRINTS" id="PR00326">
    <property type="entry name" value="GTP1OBG"/>
</dbReference>
<dbReference type="Gene3D" id="2.70.210.12">
    <property type="entry name" value="GTP1/OBG domain"/>
    <property type="match status" value="1"/>
</dbReference>
<evidence type="ECO:0000256" key="1">
    <source>
        <dbReference type="ARBA" id="ARBA00022741"/>
    </source>
</evidence>
<keyword evidence="1" id="KW-0547">Nucleotide-binding</keyword>
<dbReference type="eggNOG" id="KOG1489">
    <property type="taxonomic scope" value="Eukaryota"/>
</dbReference>
<dbReference type="InterPro" id="IPR006169">
    <property type="entry name" value="GTP1_OBG_dom"/>
</dbReference>
<dbReference type="SUPFAM" id="SSF52540">
    <property type="entry name" value="P-loop containing nucleoside triphosphate hydrolases"/>
    <property type="match status" value="1"/>
</dbReference>
<dbReference type="InterPro" id="IPR005225">
    <property type="entry name" value="Small_GTP-bd"/>
</dbReference>
<dbReference type="InterPro" id="IPR036726">
    <property type="entry name" value="GTP1_OBG_dom_sf"/>
</dbReference>
<accession>H2ZNJ6</accession>
<dbReference type="InParanoid" id="H2ZNJ6"/>
<feature type="domain" description="OBG-type G" evidence="5">
    <location>
        <begin position="154"/>
        <end position="356"/>
    </location>
</feature>
<dbReference type="PROSITE" id="PS51883">
    <property type="entry name" value="OBG"/>
    <property type="match status" value="1"/>
</dbReference>
<dbReference type="InterPro" id="IPR045086">
    <property type="entry name" value="OBG_GTPase"/>
</dbReference>
<dbReference type="GO" id="GO:0005739">
    <property type="term" value="C:mitochondrion"/>
    <property type="evidence" value="ECO:0007669"/>
    <property type="project" value="TreeGrafter"/>
</dbReference>
<dbReference type="GO" id="GO:0042254">
    <property type="term" value="P:ribosome biogenesis"/>
    <property type="evidence" value="ECO:0007669"/>
    <property type="project" value="UniProtKB-UniRule"/>
</dbReference>
<evidence type="ECO:0000313" key="8">
    <source>
        <dbReference type="Proteomes" id="UP000007875"/>
    </source>
</evidence>
<dbReference type="AlphaFoldDB" id="H2ZNJ6"/>
<keyword evidence="8" id="KW-1185">Reference proteome</keyword>
<dbReference type="InterPro" id="IPR031167">
    <property type="entry name" value="G_OBG"/>
</dbReference>
<dbReference type="GO" id="GO:0005525">
    <property type="term" value="F:GTP binding"/>
    <property type="evidence" value="ECO:0007669"/>
    <property type="project" value="UniProtKB-KW"/>
</dbReference>
<protein>
    <recommendedName>
        <fullName evidence="3">GTP-binding protein 10</fullName>
    </recommendedName>
</protein>
<dbReference type="Ensembl" id="ENSCSAVT00000019369.1">
    <property type="protein sequence ID" value="ENSCSAVP00000019162.1"/>
    <property type="gene ID" value="ENSCSAVG00000011258.1"/>
</dbReference>
<dbReference type="PROSITE" id="PS51710">
    <property type="entry name" value="G_OBG"/>
    <property type="match status" value="1"/>
</dbReference>
<dbReference type="STRING" id="51511.ENSCSAVP00000019162"/>
<dbReference type="FunCoup" id="H2ZNJ6">
    <property type="interactions" value="13"/>
</dbReference>
<sequence>MVFLTRTLLLRKYSKEFVDKLRIHVRGGTGGNGLPTLGGVGGRGGDVYLVGSQDPKLTLKSMKDRYPMKRFVADTGQNSRKNALSGLNGASIYVQVPLGITVIDAANHKVIGEISKKTDKILVSRGGRGGMRSTMFRPKYGQRRNLYLDLKLIADVGFVGFPNAGKSTLLSRLSNASPKVASYPFTTITPQIGLIQYPDFRKIQLADLPGLVEGACLNKGRGHSFLKHIERTKLLLFVVDIHGFQLSPKHQFRDALETLQLLTEELKLYDETLLSKPSLLAVNKMDLPGSEKVYQELIDELNKWEGKIILPSFPKICHPIDTESNEIMKFKEVFPISAQTGIGSQELTTRIRELIDNRTFTSKHMLGTGDNNGISSTETKHITSNVSSSVH</sequence>
<dbReference type="OMA" id="VFMVDIF"/>
<reference evidence="7" key="3">
    <citation type="submission" date="2025-09" db="UniProtKB">
        <authorList>
            <consortium name="Ensembl"/>
        </authorList>
    </citation>
    <scope>IDENTIFICATION</scope>
</reference>
<dbReference type="InterPro" id="IPR027417">
    <property type="entry name" value="P-loop_NTPase"/>
</dbReference>
<dbReference type="GO" id="GO:0003924">
    <property type="term" value="F:GTPase activity"/>
    <property type="evidence" value="ECO:0007669"/>
    <property type="project" value="InterPro"/>
</dbReference>